<feature type="transmembrane region" description="Helical" evidence="1">
    <location>
        <begin position="37"/>
        <end position="61"/>
    </location>
</feature>
<feature type="transmembrane region" description="Helical" evidence="1">
    <location>
        <begin position="105"/>
        <end position="125"/>
    </location>
</feature>
<evidence type="ECO:0000256" key="1">
    <source>
        <dbReference type="SAM" id="Phobius"/>
    </source>
</evidence>
<dbReference type="Proteomes" id="UP000012283">
    <property type="component" value="Unassembled WGS sequence"/>
</dbReference>
<dbReference type="STRING" id="1308866.J416_01329"/>
<evidence type="ECO:0000313" key="2">
    <source>
        <dbReference type="EMBL" id="ENH98339.1"/>
    </source>
</evidence>
<feature type="transmembrane region" description="Helical" evidence="1">
    <location>
        <begin position="67"/>
        <end position="85"/>
    </location>
</feature>
<sequence>MVDVLAHVMAIAITIPLFITVLVYFTSKRLVERHWRAIHIAVDSTTIFYILAVNAMIYSLFQYHVTGYMILFLAFMFTIFVFAQWKQGKDIIFSVIWKYFWKSSFLLFFILYIGFSLYGVCLFIYRAV</sequence>
<accession>N4WGF0</accession>
<dbReference type="OrthoDB" id="2353183at2"/>
<dbReference type="RefSeq" id="WP_003463205.1">
    <property type="nucleotide sequence ID" value="NZ_APML01000004.1"/>
</dbReference>
<gene>
    <name evidence="2" type="ORF">J416_01329</name>
</gene>
<name>N4WGF0_9BACI</name>
<keyword evidence="1" id="KW-0472">Membrane</keyword>
<dbReference type="InterPro" id="IPR024515">
    <property type="entry name" value="DUF3397"/>
</dbReference>
<evidence type="ECO:0008006" key="4">
    <source>
        <dbReference type="Google" id="ProtNLM"/>
    </source>
</evidence>
<protein>
    <recommendedName>
        <fullName evidence="4">DUF3397 domain-containing protein</fullName>
    </recommendedName>
</protein>
<dbReference type="AlphaFoldDB" id="N4WGF0"/>
<comment type="caution">
    <text evidence="2">The sequence shown here is derived from an EMBL/GenBank/DDBJ whole genome shotgun (WGS) entry which is preliminary data.</text>
</comment>
<dbReference type="Pfam" id="PF11877">
    <property type="entry name" value="DUF3397"/>
    <property type="match status" value="1"/>
</dbReference>
<feature type="transmembrane region" description="Helical" evidence="1">
    <location>
        <begin position="6"/>
        <end position="25"/>
    </location>
</feature>
<keyword evidence="1" id="KW-0812">Transmembrane</keyword>
<dbReference type="eggNOG" id="ENOG50307YX">
    <property type="taxonomic scope" value="Bacteria"/>
</dbReference>
<dbReference type="EMBL" id="APML01000004">
    <property type="protein sequence ID" value="ENH98339.1"/>
    <property type="molecule type" value="Genomic_DNA"/>
</dbReference>
<keyword evidence="1" id="KW-1133">Transmembrane helix</keyword>
<evidence type="ECO:0000313" key="3">
    <source>
        <dbReference type="Proteomes" id="UP000012283"/>
    </source>
</evidence>
<keyword evidence="3" id="KW-1185">Reference proteome</keyword>
<reference evidence="2 3" key="1">
    <citation type="submission" date="2013-03" db="EMBL/GenBank/DDBJ databases">
        <title>Draft genome sequence of Gracibacillus halophilus YIM-C55.5, a moderately halophilic and thermophilic organism from the Xiaochaidamu salt lake.</title>
        <authorList>
            <person name="Sugumar T."/>
            <person name="Polireddy D.R."/>
            <person name="Antony A."/>
            <person name="Madhava Y.R."/>
            <person name="Sivakumar N."/>
        </authorList>
    </citation>
    <scope>NUCLEOTIDE SEQUENCE [LARGE SCALE GENOMIC DNA]</scope>
    <source>
        <strain evidence="2 3">YIM-C55.5</strain>
    </source>
</reference>
<proteinExistence type="predicted"/>
<organism evidence="2 3">
    <name type="scientific">Gracilibacillus halophilus YIM-C55.5</name>
    <dbReference type="NCBI Taxonomy" id="1308866"/>
    <lineage>
        <taxon>Bacteria</taxon>
        <taxon>Bacillati</taxon>
        <taxon>Bacillota</taxon>
        <taxon>Bacilli</taxon>
        <taxon>Bacillales</taxon>
        <taxon>Bacillaceae</taxon>
        <taxon>Gracilibacillus</taxon>
    </lineage>
</organism>
<dbReference type="PATRIC" id="fig|1308866.3.peg.269"/>